<keyword evidence="3" id="KW-1185">Reference proteome</keyword>
<keyword evidence="1" id="KW-0812">Transmembrane</keyword>
<dbReference type="Proteomes" id="UP000035553">
    <property type="component" value="Unassembled WGS sequence"/>
</dbReference>
<evidence type="ECO:0000313" key="2">
    <source>
        <dbReference type="EMBL" id="KLI03488.1"/>
    </source>
</evidence>
<feature type="transmembrane region" description="Helical" evidence="1">
    <location>
        <begin position="46"/>
        <end position="64"/>
    </location>
</feature>
<dbReference type="OrthoDB" id="1651016at2"/>
<dbReference type="InterPro" id="IPR009526">
    <property type="entry name" value="DUF1146"/>
</dbReference>
<reference evidence="2 3" key="1">
    <citation type="journal article" date="2011" name="J. Bacteriol.">
        <title>Draft genome sequence of Sporolactobacillus inulinus strain CASD, an efficient D-lactic acid-producing bacterium with high-concentration lactate tolerance capability.</title>
        <authorList>
            <person name="Yu B."/>
            <person name="Su F."/>
            <person name="Wang L."/>
            <person name="Xu K."/>
            <person name="Zhao B."/>
            <person name="Xu P."/>
        </authorList>
    </citation>
    <scope>NUCLEOTIDE SEQUENCE [LARGE SCALE GENOMIC DNA]</scope>
    <source>
        <strain evidence="2 3">CASD</strain>
    </source>
</reference>
<dbReference type="Pfam" id="PF06612">
    <property type="entry name" value="DUF1146"/>
    <property type="match status" value="1"/>
</dbReference>
<dbReference type="STRING" id="1069536.SINU_02525"/>
<accession>A0A0U1QRT7</accession>
<protein>
    <submittedName>
        <fullName evidence="2">Membrane protein</fullName>
    </submittedName>
</protein>
<gene>
    <name evidence="2" type="ORF">SINU_02525</name>
</gene>
<dbReference type="RefSeq" id="WP_010023455.1">
    <property type="nucleotide sequence ID" value="NZ_AFVQ02000032.1"/>
</dbReference>
<dbReference type="NCBIfam" id="TIGR02327">
    <property type="entry name" value="int_mem_ywzB"/>
    <property type="match status" value="1"/>
</dbReference>
<proteinExistence type="predicted"/>
<keyword evidence="1" id="KW-1133">Transmembrane helix</keyword>
<evidence type="ECO:0000313" key="3">
    <source>
        <dbReference type="Proteomes" id="UP000035553"/>
    </source>
</evidence>
<keyword evidence="1" id="KW-0472">Membrane</keyword>
<comment type="caution">
    <text evidence="2">The sequence shown here is derived from an EMBL/GenBank/DDBJ whole genome shotgun (WGS) entry which is preliminary data.</text>
</comment>
<name>A0A0U1QRT7_9BACL</name>
<organism evidence="2 3">
    <name type="scientific">Sporolactobacillus inulinus CASD</name>
    <dbReference type="NCBI Taxonomy" id="1069536"/>
    <lineage>
        <taxon>Bacteria</taxon>
        <taxon>Bacillati</taxon>
        <taxon>Bacillota</taxon>
        <taxon>Bacilli</taxon>
        <taxon>Bacillales</taxon>
        <taxon>Sporolactobacillaceae</taxon>
        <taxon>Sporolactobacillus</taxon>
    </lineage>
</organism>
<evidence type="ECO:0000256" key="1">
    <source>
        <dbReference type="SAM" id="Phobius"/>
    </source>
</evidence>
<feature type="transmembrane region" description="Helical" evidence="1">
    <location>
        <begin position="6"/>
        <end position="25"/>
    </location>
</feature>
<dbReference type="AlphaFoldDB" id="A0A0U1QRT7"/>
<dbReference type="EMBL" id="AFVQ02000032">
    <property type="protein sequence ID" value="KLI03488.1"/>
    <property type="molecule type" value="Genomic_DNA"/>
</dbReference>
<sequence length="78" mass="9007">MIENSGLLALISIVAQLLFFALTWWALQSVKFEAVFRHAKSLQARILYVLLAIAISYPVTKFFLDYVNWSLILPQIYD</sequence>